<name>A0A1H6N1I7_9FLAO</name>
<protein>
    <submittedName>
        <fullName evidence="1">Rrf2 family protein</fullName>
    </submittedName>
</protein>
<dbReference type="EMBL" id="FNXE01000083">
    <property type="protein sequence ID" value="SEI04022.1"/>
    <property type="molecule type" value="Genomic_DNA"/>
</dbReference>
<dbReference type="GO" id="GO:0005829">
    <property type="term" value="C:cytosol"/>
    <property type="evidence" value="ECO:0007669"/>
    <property type="project" value="TreeGrafter"/>
</dbReference>
<dbReference type="PANTHER" id="PTHR33221:SF15">
    <property type="entry name" value="HTH-TYPE TRANSCRIPTIONAL REGULATOR YWGB-RELATED"/>
    <property type="match status" value="1"/>
</dbReference>
<dbReference type="Proteomes" id="UP000199634">
    <property type="component" value="Unassembled WGS sequence"/>
</dbReference>
<dbReference type="InterPro" id="IPR036388">
    <property type="entry name" value="WH-like_DNA-bd_sf"/>
</dbReference>
<gene>
    <name evidence="1" type="ORF">SAMN02927937_02910</name>
</gene>
<organism evidence="1 2">
    <name type="scientific">Paenimyroides marinum</name>
    <dbReference type="NCBI Taxonomy" id="1159016"/>
    <lineage>
        <taxon>Bacteria</taxon>
        <taxon>Pseudomonadati</taxon>
        <taxon>Bacteroidota</taxon>
        <taxon>Flavobacteriia</taxon>
        <taxon>Flavobacteriales</taxon>
        <taxon>Flavobacteriaceae</taxon>
        <taxon>Paenimyroides</taxon>
    </lineage>
</organism>
<evidence type="ECO:0000313" key="1">
    <source>
        <dbReference type="EMBL" id="SEI04022.1"/>
    </source>
</evidence>
<accession>A0A1H6N1I7</accession>
<dbReference type="RefSeq" id="WP_091102949.1">
    <property type="nucleotide sequence ID" value="NZ_FNXE01000083.1"/>
</dbReference>
<dbReference type="PANTHER" id="PTHR33221">
    <property type="entry name" value="WINGED HELIX-TURN-HELIX TRANSCRIPTIONAL REGULATOR, RRF2 FAMILY"/>
    <property type="match status" value="1"/>
</dbReference>
<evidence type="ECO:0000313" key="2">
    <source>
        <dbReference type="Proteomes" id="UP000199634"/>
    </source>
</evidence>
<dbReference type="AlphaFoldDB" id="A0A1H6N1I7"/>
<dbReference type="GO" id="GO:0003700">
    <property type="term" value="F:DNA-binding transcription factor activity"/>
    <property type="evidence" value="ECO:0007669"/>
    <property type="project" value="TreeGrafter"/>
</dbReference>
<proteinExistence type="predicted"/>
<dbReference type="STRING" id="1159016.SAMN02927937_02910"/>
<dbReference type="SUPFAM" id="SSF46785">
    <property type="entry name" value="Winged helix' DNA-binding domain"/>
    <property type="match status" value="1"/>
</dbReference>
<dbReference type="InterPro" id="IPR036390">
    <property type="entry name" value="WH_DNA-bd_sf"/>
</dbReference>
<dbReference type="Pfam" id="PF02082">
    <property type="entry name" value="Rrf2"/>
    <property type="match status" value="1"/>
</dbReference>
<dbReference type="Gene3D" id="1.10.10.10">
    <property type="entry name" value="Winged helix-like DNA-binding domain superfamily/Winged helix DNA-binding domain"/>
    <property type="match status" value="1"/>
</dbReference>
<dbReference type="OrthoDB" id="213028at2"/>
<keyword evidence="2" id="KW-1185">Reference proteome</keyword>
<dbReference type="PROSITE" id="PS51197">
    <property type="entry name" value="HTH_RRF2_2"/>
    <property type="match status" value="1"/>
</dbReference>
<dbReference type="InterPro" id="IPR000944">
    <property type="entry name" value="Tscrpt_reg_Rrf2"/>
</dbReference>
<reference evidence="1 2" key="1">
    <citation type="submission" date="2016-10" db="EMBL/GenBank/DDBJ databases">
        <authorList>
            <person name="de Groot N.N."/>
        </authorList>
    </citation>
    <scope>NUCLEOTIDE SEQUENCE [LARGE SCALE GENOMIC DNA]</scope>
    <source>
        <strain evidence="1 2">CGMCC 1.10825</strain>
    </source>
</reference>
<sequence length="137" mass="15773">MNNLRFATLTHILLLLHSFKNEWLSSEWIAGSIYINAAIVRKELSVLHKKGFVETKKGKEGGYQLKIAADKILLSDVMKMVLLDGKIIDKKNNPNPECIIGKQINEKLDTLYQNINQQVFDYLNGQTLENFYQTFNK</sequence>